<dbReference type="SUPFAM" id="SSF81631">
    <property type="entry name" value="PAP/OAS1 substrate-binding domain"/>
    <property type="match status" value="1"/>
</dbReference>
<dbReference type="InterPro" id="IPR007530">
    <property type="entry name" value="Aminoglycoside_adenylylTfrase"/>
</dbReference>
<accession>A0ABW7X0B4</accession>
<reference evidence="1 2" key="1">
    <citation type="submission" date="2024-10" db="EMBL/GenBank/DDBJ databases">
        <title>The Natural Products Discovery Center: Release of the First 8490 Sequenced Strains for Exploring Actinobacteria Biosynthetic Diversity.</title>
        <authorList>
            <person name="Kalkreuter E."/>
            <person name="Kautsar S.A."/>
            <person name="Yang D."/>
            <person name="Bader C.D."/>
            <person name="Teijaro C.N."/>
            <person name="Fluegel L."/>
            <person name="Davis C.M."/>
            <person name="Simpson J.R."/>
            <person name="Lauterbach L."/>
            <person name="Steele A.D."/>
            <person name="Gui C."/>
            <person name="Meng S."/>
            <person name="Li G."/>
            <person name="Viehrig K."/>
            <person name="Ye F."/>
            <person name="Su P."/>
            <person name="Kiefer A.F."/>
            <person name="Nichols A."/>
            <person name="Cepeda A.J."/>
            <person name="Yan W."/>
            <person name="Fan B."/>
            <person name="Jiang Y."/>
            <person name="Adhikari A."/>
            <person name="Zheng C.-J."/>
            <person name="Schuster L."/>
            <person name="Cowan T.M."/>
            <person name="Smanski M.J."/>
            <person name="Chevrette M.G."/>
            <person name="De Carvalho L.P.S."/>
            <person name="Shen B."/>
        </authorList>
    </citation>
    <scope>NUCLEOTIDE SEQUENCE [LARGE SCALE GENOMIC DNA]</scope>
    <source>
        <strain evidence="1 2">NPDC019275</strain>
    </source>
</reference>
<organism evidence="1 2">
    <name type="scientific">Nocardia xishanensis</name>
    <dbReference type="NCBI Taxonomy" id="238964"/>
    <lineage>
        <taxon>Bacteria</taxon>
        <taxon>Bacillati</taxon>
        <taxon>Actinomycetota</taxon>
        <taxon>Actinomycetes</taxon>
        <taxon>Mycobacteriales</taxon>
        <taxon>Nocardiaceae</taxon>
        <taxon>Nocardia</taxon>
    </lineage>
</organism>
<evidence type="ECO:0000313" key="2">
    <source>
        <dbReference type="Proteomes" id="UP001611415"/>
    </source>
</evidence>
<name>A0ABW7X0B4_9NOCA</name>
<sequence length="267" mass="30021">MDYGGALSALGSWAETRSDVRALVLTGSAAQGADHPLSDRDIQIFTTDIPALLDDESWWARLGEVLVVERLEDGDGNPTRLVYYKGGKLDFTLFAAGDLEGRVYERPFTVLLDKDGTADTASHRPATASAPAAAEFWESVNWAWAAALMEAKAIVRDEPWSAKLRDQDLKAELLRMIEWDHRARYGGDFDTRYLGTRLRWWMDDDVQAELEHCWSGFGARETERALLATVGLYRRLAERTAQRLDFAVFDHERVAAELDTILRSGPR</sequence>
<dbReference type="Pfam" id="PF04439">
    <property type="entry name" value="Adenyl_transf"/>
    <property type="match status" value="1"/>
</dbReference>
<dbReference type="EMBL" id="JBIRYO010000008">
    <property type="protein sequence ID" value="MFI2474551.1"/>
    <property type="molecule type" value="Genomic_DNA"/>
</dbReference>
<proteinExistence type="predicted"/>
<dbReference type="Gene3D" id="3.30.460.10">
    <property type="entry name" value="Beta Polymerase, domain 2"/>
    <property type="match status" value="1"/>
</dbReference>
<gene>
    <name evidence="1" type="ORF">ACH49W_14340</name>
</gene>
<dbReference type="InterPro" id="IPR043519">
    <property type="entry name" value="NT_sf"/>
</dbReference>
<dbReference type="Proteomes" id="UP001611415">
    <property type="component" value="Unassembled WGS sequence"/>
</dbReference>
<comment type="caution">
    <text evidence="1">The sequence shown here is derived from an EMBL/GenBank/DDBJ whole genome shotgun (WGS) entry which is preliminary data.</text>
</comment>
<dbReference type="SUPFAM" id="SSF81301">
    <property type="entry name" value="Nucleotidyltransferase"/>
    <property type="match status" value="1"/>
</dbReference>
<evidence type="ECO:0000313" key="1">
    <source>
        <dbReference type="EMBL" id="MFI2474551.1"/>
    </source>
</evidence>
<protein>
    <submittedName>
        <fullName evidence="1">Aminoglycoside 6-adenylyltransferase</fullName>
    </submittedName>
</protein>
<dbReference type="RefSeq" id="WP_397092753.1">
    <property type="nucleotide sequence ID" value="NZ_JBIRYO010000008.1"/>
</dbReference>
<keyword evidence="2" id="KW-1185">Reference proteome</keyword>
<dbReference type="Gene3D" id="1.20.120.330">
    <property type="entry name" value="Nucleotidyltransferases domain 2"/>
    <property type="match status" value="1"/>
</dbReference>